<feature type="compositionally biased region" description="Low complexity" evidence="8">
    <location>
        <begin position="592"/>
        <end position="601"/>
    </location>
</feature>
<dbReference type="CDD" id="cd18787">
    <property type="entry name" value="SF2_C_DEAD"/>
    <property type="match status" value="1"/>
</dbReference>
<evidence type="ECO:0000256" key="2">
    <source>
        <dbReference type="ARBA" id="ARBA00022741"/>
    </source>
</evidence>
<evidence type="ECO:0000256" key="8">
    <source>
        <dbReference type="SAM" id="MobiDB-lite"/>
    </source>
</evidence>
<dbReference type="Gene3D" id="3.40.50.300">
    <property type="entry name" value="P-loop containing nucleotide triphosphate hydrolases"/>
    <property type="match status" value="2"/>
</dbReference>
<dbReference type="SMART" id="SM00490">
    <property type="entry name" value="HELICc"/>
    <property type="match status" value="1"/>
</dbReference>
<dbReference type="PROSITE" id="PS51192">
    <property type="entry name" value="HELICASE_ATP_BIND_1"/>
    <property type="match status" value="1"/>
</dbReference>
<dbReference type="Proteomes" id="UP000717585">
    <property type="component" value="Unassembled WGS sequence"/>
</dbReference>
<dbReference type="Pfam" id="PF00270">
    <property type="entry name" value="DEAD"/>
    <property type="match status" value="1"/>
</dbReference>
<accession>A0A8J6AY59</accession>
<evidence type="ECO:0000313" key="13">
    <source>
        <dbReference type="Proteomes" id="UP000717585"/>
    </source>
</evidence>
<dbReference type="GO" id="GO:0005524">
    <property type="term" value="F:ATP binding"/>
    <property type="evidence" value="ECO:0007669"/>
    <property type="project" value="UniProtKB-KW"/>
</dbReference>
<evidence type="ECO:0000256" key="5">
    <source>
        <dbReference type="ARBA" id="ARBA00022840"/>
    </source>
</evidence>
<keyword evidence="2 7" id="KW-0547">Nucleotide-binding</keyword>
<dbReference type="Pfam" id="PF00271">
    <property type="entry name" value="Helicase_C"/>
    <property type="match status" value="1"/>
</dbReference>
<keyword evidence="4 7" id="KW-0347">Helicase</keyword>
<dbReference type="GO" id="GO:0003724">
    <property type="term" value="F:RNA helicase activity"/>
    <property type="evidence" value="ECO:0007669"/>
    <property type="project" value="UniProtKB-EC"/>
</dbReference>
<organism evidence="12 13">
    <name type="scientific">Carpediemonas membranifera</name>
    <dbReference type="NCBI Taxonomy" id="201153"/>
    <lineage>
        <taxon>Eukaryota</taxon>
        <taxon>Metamonada</taxon>
        <taxon>Carpediemonas-like organisms</taxon>
        <taxon>Carpediemonas</taxon>
    </lineage>
</organism>
<proteinExistence type="inferred from homology"/>
<gene>
    <name evidence="12" type="ORF">J8273_1321</name>
</gene>
<evidence type="ECO:0000313" key="12">
    <source>
        <dbReference type="EMBL" id="KAG9396973.1"/>
    </source>
</evidence>
<dbReference type="InterPro" id="IPR014014">
    <property type="entry name" value="RNA_helicase_DEAD_Q_motif"/>
</dbReference>
<name>A0A8J6AY59_9EUKA</name>
<dbReference type="FunFam" id="3.40.50.300:FF:000008">
    <property type="entry name" value="ATP-dependent RNA helicase RhlB"/>
    <property type="match status" value="1"/>
</dbReference>
<dbReference type="PANTHER" id="PTHR47958">
    <property type="entry name" value="ATP-DEPENDENT RNA HELICASE DBP3"/>
    <property type="match status" value="1"/>
</dbReference>
<dbReference type="GO" id="GO:0003676">
    <property type="term" value="F:nucleic acid binding"/>
    <property type="evidence" value="ECO:0007669"/>
    <property type="project" value="InterPro"/>
</dbReference>
<reference evidence="12" key="1">
    <citation type="submission" date="2021-05" db="EMBL/GenBank/DDBJ databases">
        <title>A free-living protist that lacks canonical eukaryotic 1 DNA replication and segregation systems.</title>
        <authorList>
            <person name="Salas-Leiva D.E."/>
            <person name="Tromer E.C."/>
            <person name="Curtis B.A."/>
            <person name="Jerlstrom-Hultqvist J."/>
            <person name="Kolisko M."/>
            <person name="Yi Z."/>
            <person name="Salas-Leiva J.S."/>
            <person name="Gallot-Lavallee L."/>
            <person name="Kops G.J.P.L."/>
            <person name="Archibald J.M."/>
            <person name="Simpson A.G.B."/>
            <person name="Roger A.J."/>
        </authorList>
    </citation>
    <scope>NUCLEOTIDE SEQUENCE</scope>
    <source>
        <strain evidence="12">BICM</strain>
    </source>
</reference>
<dbReference type="AlphaFoldDB" id="A0A8J6AY59"/>
<dbReference type="FunFam" id="3.40.50.300:FF:000079">
    <property type="entry name" value="probable ATP-dependent RNA helicase DDX17"/>
    <property type="match status" value="1"/>
</dbReference>
<dbReference type="InterPro" id="IPR027417">
    <property type="entry name" value="P-loop_NTPase"/>
</dbReference>
<dbReference type="SUPFAM" id="SSF52540">
    <property type="entry name" value="P-loop containing nucleoside triphosphate hydrolases"/>
    <property type="match status" value="1"/>
</dbReference>
<feature type="compositionally biased region" description="Basic and acidic residues" evidence="8">
    <location>
        <begin position="513"/>
        <end position="543"/>
    </location>
</feature>
<feature type="compositionally biased region" description="Polar residues" evidence="8">
    <location>
        <begin position="10"/>
        <end position="19"/>
    </location>
</feature>
<dbReference type="EC" id="3.6.4.13" evidence="1"/>
<dbReference type="GO" id="GO:0016787">
    <property type="term" value="F:hydrolase activity"/>
    <property type="evidence" value="ECO:0007669"/>
    <property type="project" value="UniProtKB-KW"/>
</dbReference>
<feature type="compositionally biased region" description="Gly residues" evidence="8">
    <location>
        <begin position="581"/>
        <end position="591"/>
    </location>
</feature>
<evidence type="ECO:0000259" key="9">
    <source>
        <dbReference type="PROSITE" id="PS51192"/>
    </source>
</evidence>
<keyword evidence="13" id="KW-1185">Reference proteome</keyword>
<protein>
    <recommendedName>
        <fullName evidence="1">RNA helicase</fullName>
        <ecNumber evidence="1">3.6.4.13</ecNumber>
    </recommendedName>
</protein>
<feature type="domain" description="DEAD-box RNA helicase Q" evidence="11">
    <location>
        <begin position="118"/>
        <end position="146"/>
    </location>
</feature>
<dbReference type="PROSITE" id="PS51195">
    <property type="entry name" value="Q_MOTIF"/>
    <property type="match status" value="1"/>
</dbReference>
<sequence>MADSWGDFGDSNTATTAAPSSGIAGGDSWTTGPSTGGSGDSWNGGASGNAGGFGGDDGCNLGEGLNDIDFANESLTEIPKNFYHEDPIVSARPDHEIQRILRDYDITTAGTDVPRPVTTFKEAGFVGDIQAIIDDAGFTKPTPIQAQGFPVALSGRNVVGIAATGSGKTLAFLLPATSHIRAQPPSEAGQGPIALILTPTRELALQIQKESERFVETGFKIKSVCVYGGAPKNYQAGVLRNGIDIVIATPGRLIDFLQSGVTNLKRVTYLVLDEADRMLDMGFMPQVRKIVGQVRPDRQVLMWSATWPKEVETLAKDFIGDYVRINVGDPGLKACHDVMQEFIFDCFDMRSKVRRMNDILRDLRQRDGEGVRALVFTQTKRTVDELVEDICRMGFKAGGIHGDKSQRDRDAVLQAFKRGFCEVLVATDVAQRGLDIKNLNYVINFDMPNNAEDYVHRIGRTGRAGQRGTAISFFNDASARLAGPIINVLREANQPVPDQLSQMKSSGGGFGGNDRRTQYSDRWRDMPIADSWKSRPPRDRDAGRGGFGGDRGSRGGDSWASGGSRGGDSGSRGGDSWASGGSRGGDSGSRGGDSWASGGDSKPAPASTGNSGGDSWF</sequence>
<evidence type="ECO:0000256" key="4">
    <source>
        <dbReference type="ARBA" id="ARBA00022806"/>
    </source>
</evidence>
<feature type="region of interest" description="Disordered" evidence="8">
    <location>
        <begin position="496"/>
        <end position="617"/>
    </location>
</feature>
<dbReference type="SMART" id="SM00487">
    <property type="entry name" value="DEXDc"/>
    <property type="match status" value="1"/>
</dbReference>
<feature type="short sequence motif" description="Q motif" evidence="6">
    <location>
        <begin position="118"/>
        <end position="146"/>
    </location>
</feature>
<comment type="similarity">
    <text evidence="7">Belongs to the DEAD box helicase family.</text>
</comment>
<dbReference type="InterPro" id="IPR011545">
    <property type="entry name" value="DEAD/DEAH_box_helicase_dom"/>
</dbReference>
<dbReference type="InterPro" id="IPR000629">
    <property type="entry name" value="RNA-helicase_DEAD-box_CS"/>
</dbReference>
<dbReference type="InterPro" id="IPR001650">
    <property type="entry name" value="Helicase_C-like"/>
</dbReference>
<evidence type="ECO:0000259" key="10">
    <source>
        <dbReference type="PROSITE" id="PS51194"/>
    </source>
</evidence>
<feature type="compositionally biased region" description="Gly residues" evidence="8">
    <location>
        <begin position="563"/>
        <end position="573"/>
    </location>
</feature>
<dbReference type="PROSITE" id="PS51194">
    <property type="entry name" value="HELICASE_CTER"/>
    <property type="match status" value="1"/>
</dbReference>
<feature type="domain" description="Helicase ATP-binding" evidence="9">
    <location>
        <begin position="149"/>
        <end position="325"/>
    </location>
</feature>
<evidence type="ECO:0000256" key="3">
    <source>
        <dbReference type="ARBA" id="ARBA00022801"/>
    </source>
</evidence>
<keyword evidence="3 7" id="KW-0378">Hydrolase</keyword>
<dbReference type="PROSITE" id="PS00039">
    <property type="entry name" value="DEAD_ATP_HELICASE"/>
    <property type="match status" value="1"/>
</dbReference>
<feature type="region of interest" description="Disordered" evidence="8">
    <location>
        <begin position="1"/>
        <end position="50"/>
    </location>
</feature>
<evidence type="ECO:0000256" key="1">
    <source>
        <dbReference type="ARBA" id="ARBA00012552"/>
    </source>
</evidence>
<evidence type="ECO:0000256" key="7">
    <source>
        <dbReference type="RuleBase" id="RU000492"/>
    </source>
</evidence>
<dbReference type="OrthoDB" id="196131at2759"/>
<dbReference type="EMBL" id="JAHDYR010000004">
    <property type="protein sequence ID" value="KAG9396973.1"/>
    <property type="molecule type" value="Genomic_DNA"/>
</dbReference>
<keyword evidence="5 7" id="KW-0067">ATP-binding</keyword>
<dbReference type="InterPro" id="IPR014001">
    <property type="entry name" value="Helicase_ATP-bd"/>
</dbReference>
<evidence type="ECO:0000259" key="11">
    <source>
        <dbReference type="PROSITE" id="PS51195"/>
    </source>
</evidence>
<feature type="domain" description="Helicase C-terminal" evidence="10">
    <location>
        <begin position="355"/>
        <end position="504"/>
    </location>
</feature>
<comment type="caution">
    <text evidence="12">The sequence shown here is derived from an EMBL/GenBank/DDBJ whole genome shotgun (WGS) entry which is preliminary data.</text>
</comment>
<evidence type="ECO:0000256" key="6">
    <source>
        <dbReference type="PROSITE-ProRule" id="PRU00552"/>
    </source>
</evidence>